<reference evidence="3" key="1">
    <citation type="journal article" date="2019" name="Int. J. Syst. Evol. Microbiol.">
        <title>The Global Catalogue of Microorganisms (GCM) 10K type strain sequencing project: providing services to taxonomists for standard genome sequencing and annotation.</title>
        <authorList>
            <consortium name="The Broad Institute Genomics Platform"/>
            <consortium name="The Broad Institute Genome Sequencing Center for Infectious Disease"/>
            <person name="Wu L."/>
            <person name="Ma J."/>
        </authorList>
    </citation>
    <scope>NUCLEOTIDE SEQUENCE [LARGE SCALE GENOMIC DNA]</scope>
    <source>
        <strain evidence="3">KCTC 52274</strain>
    </source>
</reference>
<dbReference type="EMBL" id="JBHULE010000019">
    <property type="protein sequence ID" value="MFD2562872.1"/>
    <property type="molecule type" value="Genomic_DNA"/>
</dbReference>
<protein>
    <recommendedName>
        <fullName evidence="4">Molybdenum ABC transporter permease</fullName>
    </recommendedName>
</protein>
<evidence type="ECO:0000313" key="2">
    <source>
        <dbReference type="EMBL" id="MFD2562872.1"/>
    </source>
</evidence>
<keyword evidence="1" id="KW-0812">Transmembrane</keyword>
<feature type="transmembrane region" description="Helical" evidence="1">
    <location>
        <begin position="7"/>
        <end position="24"/>
    </location>
</feature>
<accession>A0ABW5LDA4</accession>
<keyword evidence="1" id="KW-1133">Transmembrane helix</keyword>
<dbReference type="RefSeq" id="WP_378291835.1">
    <property type="nucleotide sequence ID" value="NZ_JBHULE010000019.1"/>
</dbReference>
<keyword evidence="3" id="KW-1185">Reference proteome</keyword>
<evidence type="ECO:0008006" key="4">
    <source>
        <dbReference type="Google" id="ProtNLM"/>
    </source>
</evidence>
<feature type="transmembrane region" description="Helical" evidence="1">
    <location>
        <begin position="53"/>
        <end position="73"/>
    </location>
</feature>
<comment type="caution">
    <text evidence="2">The sequence shown here is derived from an EMBL/GenBank/DDBJ whole genome shotgun (WGS) entry which is preliminary data.</text>
</comment>
<dbReference type="Proteomes" id="UP001597319">
    <property type="component" value="Unassembled WGS sequence"/>
</dbReference>
<sequence>MKYIHYVIILIIGCFTSFFIWMYIQRANLDYNTEGTFLSLEDGVVYKEQAKEVYGILALCGLILTGVLVYKLIKK</sequence>
<name>A0ABW5LDA4_9FLAO</name>
<gene>
    <name evidence="2" type="ORF">ACFSR1_09370</name>
</gene>
<evidence type="ECO:0000256" key="1">
    <source>
        <dbReference type="SAM" id="Phobius"/>
    </source>
</evidence>
<keyword evidence="1" id="KW-0472">Membrane</keyword>
<organism evidence="2 3">
    <name type="scientific">Aquimarina rubra</name>
    <dbReference type="NCBI Taxonomy" id="1920033"/>
    <lineage>
        <taxon>Bacteria</taxon>
        <taxon>Pseudomonadati</taxon>
        <taxon>Bacteroidota</taxon>
        <taxon>Flavobacteriia</taxon>
        <taxon>Flavobacteriales</taxon>
        <taxon>Flavobacteriaceae</taxon>
        <taxon>Aquimarina</taxon>
    </lineage>
</organism>
<proteinExistence type="predicted"/>
<evidence type="ECO:0000313" key="3">
    <source>
        <dbReference type="Proteomes" id="UP001597319"/>
    </source>
</evidence>